<gene>
    <name evidence="2" type="ORF">BBC27_10805</name>
</gene>
<accession>A0A1B9BYR8</accession>
<dbReference type="PANTHER" id="PTHR21180:SF32">
    <property type="entry name" value="ENDONUCLEASE_EXONUCLEASE_PHOSPHATASE FAMILY DOMAIN-CONTAINING PROTEIN 1"/>
    <property type="match status" value="1"/>
</dbReference>
<dbReference type="Pfam" id="PF12836">
    <property type="entry name" value="HHH_3"/>
    <property type="match status" value="1"/>
</dbReference>
<dbReference type="AlphaFoldDB" id="A0A1B9BYR8"/>
<dbReference type="InterPro" id="IPR010994">
    <property type="entry name" value="RuvA_2-like"/>
</dbReference>
<organism evidence="2 3">
    <name type="scientific">Acidithiobacillus ferrivorans</name>
    <dbReference type="NCBI Taxonomy" id="160808"/>
    <lineage>
        <taxon>Bacteria</taxon>
        <taxon>Pseudomonadati</taxon>
        <taxon>Pseudomonadota</taxon>
        <taxon>Acidithiobacillia</taxon>
        <taxon>Acidithiobacillales</taxon>
        <taxon>Acidithiobacillaceae</taxon>
        <taxon>Acidithiobacillus</taxon>
    </lineage>
</organism>
<protein>
    <submittedName>
        <fullName evidence="2">Competence protein ComEA</fullName>
    </submittedName>
</protein>
<dbReference type="PANTHER" id="PTHR21180">
    <property type="entry name" value="ENDONUCLEASE/EXONUCLEASE/PHOSPHATASE FAMILY DOMAIN-CONTAINING PROTEIN 1"/>
    <property type="match status" value="1"/>
</dbReference>
<dbReference type="InterPro" id="IPR051675">
    <property type="entry name" value="Endo/Exo/Phosphatase_dom_1"/>
</dbReference>
<feature type="chain" id="PRO_5008622939" evidence="1">
    <location>
        <begin position="22"/>
        <end position="109"/>
    </location>
</feature>
<dbReference type="EMBL" id="MASQ01000085">
    <property type="protein sequence ID" value="OCB02872.1"/>
    <property type="molecule type" value="Genomic_DNA"/>
</dbReference>
<name>A0A1B9BYR8_9PROT</name>
<dbReference type="GO" id="GO:0015628">
    <property type="term" value="P:protein secretion by the type II secretion system"/>
    <property type="evidence" value="ECO:0007669"/>
    <property type="project" value="TreeGrafter"/>
</dbReference>
<proteinExistence type="predicted"/>
<sequence>MRWWLLLGVACALSGPNLAFATAKDGPALVDINHADSAQLRGLRGIGEKRAAAIVAFREAHGPFPGPASLAAVVGPKLAQSLRERVVVSAISQSSVVAAPLTEKTALLR</sequence>
<evidence type="ECO:0000256" key="1">
    <source>
        <dbReference type="SAM" id="SignalP"/>
    </source>
</evidence>
<reference evidence="2 3" key="1">
    <citation type="submission" date="2016-07" db="EMBL/GenBank/DDBJ databases">
        <title>Draft genome of a psychrotolerant acidophile Acidithiobacillus ferrivorans strain YL15.</title>
        <authorList>
            <person name="Peng T."/>
            <person name="Ma L."/>
            <person name="Nan M."/>
            <person name="An N."/>
            <person name="Wang M."/>
            <person name="Qiu G."/>
            <person name="Zeng W."/>
        </authorList>
    </citation>
    <scope>NUCLEOTIDE SEQUENCE [LARGE SCALE GENOMIC DNA]</scope>
    <source>
        <strain evidence="2 3">YL15</strain>
    </source>
</reference>
<dbReference type="Proteomes" id="UP000093129">
    <property type="component" value="Unassembled WGS sequence"/>
</dbReference>
<dbReference type="SUPFAM" id="SSF47781">
    <property type="entry name" value="RuvA domain 2-like"/>
    <property type="match status" value="1"/>
</dbReference>
<comment type="caution">
    <text evidence="2">The sequence shown here is derived from an EMBL/GenBank/DDBJ whole genome shotgun (WGS) entry which is preliminary data.</text>
</comment>
<evidence type="ECO:0000313" key="3">
    <source>
        <dbReference type="Proteomes" id="UP000093129"/>
    </source>
</evidence>
<dbReference type="Gene3D" id="1.10.150.280">
    <property type="entry name" value="AF1531-like domain"/>
    <property type="match status" value="1"/>
</dbReference>
<evidence type="ECO:0000313" key="2">
    <source>
        <dbReference type="EMBL" id="OCB02872.1"/>
    </source>
</evidence>
<keyword evidence="1" id="KW-0732">Signal</keyword>
<dbReference type="GO" id="GO:0015627">
    <property type="term" value="C:type II protein secretion system complex"/>
    <property type="evidence" value="ECO:0007669"/>
    <property type="project" value="TreeGrafter"/>
</dbReference>
<feature type="signal peptide" evidence="1">
    <location>
        <begin position="1"/>
        <end position="21"/>
    </location>
</feature>